<keyword evidence="3" id="KW-0805">Transcription regulation</keyword>
<dbReference type="SUPFAM" id="SSF52172">
    <property type="entry name" value="CheY-like"/>
    <property type="match status" value="1"/>
</dbReference>
<dbReference type="Proteomes" id="UP001165069">
    <property type="component" value="Unassembled WGS sequence"/>
</dbReference>
<proteinExistence type="predicted"/>
<evidence type="ECO:0000256" key="2">
    <source>
        <dbReference type="ARBA" id="ARBA00023012"/>
    </source>
</evidence>
<evidence type="ECO:0000259" key="7">
    <source>
        <dbReference type="PROSITE" id="PS50110"/>
    </source>
</evidence>
<dbReference type="InterPro" id="IPR011006">
    <property type="entry name" value="CheY-like_superfamily"/>
</dbReference>
<accession>A0ABQ5QGX1</accession>
<dbReference type="Gene3D" id="3.40.50.2300">
    <property type="match status" value="1"/>
</dbReference>
<dbReference type="InterPro" id="IPR001789">
    <property type="entry name" value="Sig_transdc_resp-reg_receiver"/>
</dbReference>
<dbReference type="PANTHER" id="PTHR48111:SF1">
    <property type="entry name" value="TWO-COMPONENT RESPONSE REGULATOR ORR33"/>
    <property type="match status" value="1"/>
</dbReference>
<evidence type="ECO:0000256" key="5">
    <source>
        <dbReference type="ARBA" id="ARBA00023163"/>
    </source>
</evidence>
<organism evidence="8 9">
    <name type="scientific">Geothrix limicola</name>
    <dbReference type="NCBI Taxonomy" id="2927978"/>
    <lineage>
        <taxon>Bacteria</taxon>
        <taxon>Pseudomonadati</taxon>
        <taxon>Acidobacteriota</taxon>
        <taxon>Holophagae</taxon>
        <taxon>Holophagales</taxon>
        <taxon>Holophagaceae</taxon>
        <taxon>Geothrix</taxon>
    </lineage>
</organism>
<dbReference type="Pfam" id="PF00072">
    <property type="entry name" value="Response_reg"/>
    <property type="match status" value="1"/>
</dbReference>
<reference evidence="8 9" key="1">
    <citation type="journal article" date="2023" name="Antonie Van Leeuwenhoek">
        <title>Mesoterricola silvestris gen. nov., sp. nov., Mesoterricola sediminis sp. nov., Geothrix oryzae sp. nov., Geothrix edaphica sp. nov., Geothrix rubra sp. nov., and Geothrix limicola sp. nov., six novel members of Acidobacteriota isolated from soils.</title>
        <authorList>
            <person name="Itoh H."/>
            <person name="Sugisawa Y."/>
            <person name="Mise K."/>
            <person name="Xu Z."/>
            <person name="Kuniyasu M."/>
            <person name="Ushijima N."/>
            <person name="Kawano K."/>
            <person name="Kobayashi E."/>
            <person name="Shiratori Y."/>
            <person name="Masuda Y."/>
            <person name="Senoo K."/>
        </authorList>
    </citation>
    <scope>NUCLEOTIDE SEQUENCE [LARGE SCALE GENOMIC DNA]</scope>
    <source>
        <strain evidence="8 9">Red804</strain>
    </source>
</reference>
<sequence length="201" mass="21893">MERSESFLILAVDDTPSDLDLIATILGREGYTLALAEGGLRALELAAQGKPDLVLLDLLMPGVDGLETCRRLKGDPATAAIPVIFVTADSELDVILACFEAGASDYIIKPFRVPELLARIRVHAELRHVQHEIRKLHGLLPICAHCKKIRADQGTWHAIETYISQHSEAQFSHGICPDCVGIYFPDAELQASTVTSESNPA</sequence>
<evidence type="ECO:0000313" key="8">
    <source>
        <dbReference type="EMBL" id="GLH73415.1"/>
    </source>
</evidence>
<keyword evidence="1 6" id="KW-0597">Phosphoprotein</keyword>
<dbReference type="PROSITE" id="PS50110">
    <property type="entry name" value="RESPONSE_REGULATORY"/>
    <property type="match status" value="1"/>
</dbReference>
<evidence type="ECO:0000256" key="3">
    <source>
        <dbReference type="ARBA" id="ARBA00023015"/>
    </source>
</evidence>
<feature type="domain" description="Response regulatory" evidence="7">
    <location>
        <begin position="8"/>
        <end position="124"/>
    </location>
</feature>
<name>A0ABQ5QGX1_9BACT</name>
<dbReference type="SMART" id="SM00448">
    <property type="entry name" value="REC"/>
    <property type="match status" value="1"/>
</dbReference>
<dbReference type="PANTHER" id="PTHR48111">
    <property type="entry name" value="REGULATOR OF RPOS"/>
    <property type="match status" value="1"/>
</dbReference>
<feature type="modified residue" description="4-aspartylphosphate" evidence="6">
    <location>
        <position position="57"/>
    </location>
</feature>
<evidence type="ECO:0000313" key="9">
    <source>
        <dbReference type="Proteomes" id="UP001165069"/>
    </source>
</evidence>
<keyword evidence="5" id="KW-0804">Transcription</keyword>
<dbReference type="EMBL" id="BSDE01000003">
    <property type="protein sequence ID" value="GLH73415.1"/>
    <property type="molecule type" value="Genomic_DNA"/>
</dbReference>
<comment type="caution">
    <text evidence="8">The sequence shown here is derived from an EMBL/GenBank/DDBJ whole genome shotgun (WGS) entry which is preliminary data.</text>
</comment>
<gene>
    <name evidence="8" type="ORF">GETHLI_19170</name>
</gene>
<dbReference type="RefSeq" id="WP_285574439.1">
    <property type="nucleotide sequence ID" value="NZ_BSDE01000003.1"/>
</dbReference>
<protein>
    <recommendedName>
        <fullName evidence="7">Response regulatory domain-containing protein</fullName>
    </recommendedName>
</protein>
<dbReference type="InterPro" id="IPR039420">
    <property type="entry name" value="WalR-like"/>
</dbReference>
<evidence type="ECO:0000256" key="6">
    <source>
        <dbReference type="PROSITE-ProRule" id="PRU00169"/>
    </source>
</evidence>
<evidence type="ECO:0000256" key="1">
    <source>
        <dbReference type="ARBA" id="ARBA00022553"/>
    </source>
</evidence>
<keyword evidence="9" id="KW-1185">Reference proteome</keyword>
<keyword evidence="4" id="KW-0238">DNA-binding</keyword>
<evidence type="ECO:0000256" key="4">
    <source>
        <dbReference type="ARBA" id="ARBA00023125"/>
    </source>
</evidence>
<keyword evidence="2" id="KW-0902">Two-component regulatory system</keyword>